<dbReference type="GO" id="GO:0000976">
    <property type="term" value="F:transcription cis-regulatory region binding"/>
    <property type="evidence" value="ECO:0007669"/>
    <property type="project" value="TreeGrafter"/>
</dbReference>
<feature type="region of interest" description="Disordered" evidence="7">
    <location>
        <begin position="1105"/>
        <end position="1154"/>
    </location>
</feature>
<dbReference type="InterPro" id="IPR027268">
    <property type="entry name" value="Peptidase_M4/M1_CTD_sf"/>
</dbReference>
<keyword evidence="4" id="KW-0805">Transcription regulation</keyword>
<feature type="domain" description="Transcription initiation factor TFIID subunit 2 TPR repeats" evidence="8">
    <location>
        <begin position="769"/>
        <end position="933"/>
    </location>
</feature>
<evidence type="ECO:0000256" key="3">
    <source>
        <dbReference type="ARBA" id="ARBA00017363"/>
    </source>
</evidence>
<dbReference type="SUPFAM" id="SSF48371">
    <property type="entry name" value="ARM repeat"/>
    <property type="match status" value="1"/>
</dbReference>
<keyword evidence="5" id="KW-0804">Transcription</keyword>
<dbReference type="GO" id="GO:0016251">
    <property type="term" value="F:RNA polymerase II general transcription initiation factor activity"/>
    <property type="evidence" value="ECO:0007669"/>
    <property type="project" value="TreeGrafter"/>
</dbReference>
<dbReference type="InterPro" id="IPR042097">
    <property type="entry name" value="Aminopeptidase_N-like_N_sf"/>
</dbReference>
<dbReference type="InterPro" id="IPR037813">
    <property type="entry name" value="TAF2"/>
</dbReference>
<dbReference type="InterPro" id="IPR057991">
    <property type="entry name" value="TPR_TAF2_C"/>
</dbReference>
<dbReference type="GO" id="GO:0006367">
    <property type="term" value="P:transcription initiation at RNA polymerase II promoter"/>
    <property type="evidence" value="ECO:0007669"/>
    <property type="project" value="TreeGrafter"/>
</dbReference>
<evidence type="ECO:0000313" key="10">
    <source>
        <dbReference type="Proteomes" id="UP001205105"/>
    </source>
</evidence>
<evidence type="ECO:0000256" key="7">
    <source>
        <dbReference type="SAM" id="MobiDB-lite"/>
    </source>
</evidence>
<comment type="subcellular location">
    <subcellularLocation>
        <location evidence="1">Nucleus</location>
    </subcellularLocation>
</comment>
<evidence type="ECO:0000256" key="1">
    <source>
        <dbReference type="ARBA" id="ARBA00004123"/>
    </source>
</evidence>
<dbReference type="Gene3D" id="2.60.40.1730">
    <property type="entry name" value="tricorn interacting facor f3 domain"/>
    <property type="match status" value="1"/>
</dbReference>
<dbReference type="PANTHER" id="PTHR15137">
    <property type="entry name" value="TRANSCRIPTION INITIATION FACTOR TFIID"/>
    <property type="match status" value="1"/>
</dbReference>
<evidence type="ECO:0000256" key="2">
    <source>
        <dbReference type="ARBA" id="ARBA00010937"/>
    </source>
</evidence>
<dbReference type="AlphaFoldDB" id="A0AAD5DZ48"/>
<proteinExistence type="inferred from homology"/>
<feature type="compositionally biased region" description="Low complexity" evidence="7">
    <location>
        <begin position="127"/>
        <end position="139"/>
    </location>
</feature>
<sequence>MSLQAASVRLQRAGVRVDTQQASWTGWTELVVAAPPAAAAAAALGLHCYGLAVQSVTVNGQPASFELVQPVREELPQSVTGAAYDSQQRQVAAVAEAAYYLYERQLQRERQPELSFRLPQEVQQQLQQPGSAAAARGKGSSSGGSSDGSELRVRVEFSGGAGAGIGPSAGLHFWQQYAATDGQVRRTSAWLPCVDSSGAAVQWEGLEVTVRADEVAVGPGQLQRQTWADGERRWRSFHYALPVACPPCHLGFAVGPFRMAVSSLPAAKDGTAAANAAEKGAEANGAGSSKDAGSQGEPQLTSFAPQKLPAELAVAAVLAVQPSIAPANGTSAAADGLARSAHFTGLVWRLFEEVLGARCPLPAVQQAFLPPELLLSASGQVGQGLQLLSASQLIQPRAIEQSIAARCAIARCLARQWFGVLLRAATPLDEWLVEGLSGWLEEQFVQRYLGRNELAYKRWRERQVIFLADNGEAPPLAVRGVSVPSSWGPLFGTERFDPSHLWATKAVAVVAMLEKRAGEELFRKHVSTVVAAGLAALAAEQAAAAGKDGPAAAAAAAVATAVAAPAAGAAGAAAAGADGGSGTPVGSRLLDTMTFLNDLGRAGSFRREMAPFAARWVYGRGVPHVTAGYVYHRQAASGQHQGLSVLELALKQTGPACVKRAADYAQRAAAAEGSNAGIIKAVVREGEQYMDHPVHLGGEAFVLTELKVTPPVEKKQPGRRGRKKKEGEDGEEEAAAAVPEDPVRWLRLDPAGEQLIDIKLLQPERQLVAQLQHSRDVVAQAEAIQRLGELAVSSAPGARPAGLEALKRTLADRAVFYRVRCDAALALAGLRDDQGQAAGLPALLEFYRRNYFLPTTDGSDPATPQSIAVSDPSEYFVAQAVVTAISLCREPDGSTRDDVLLFLCACLSDYSSIPGAPFSDYGLVAAMCGALGNINFEGFGDALLTLLEKFLERDAVLVSPGSSVGRACLAAMAALCANGTCDDNEAARVATAVRRVRQSPGLPVALRHAAMAAALQMAAAQRGAEGVLQLALAGAAAAPGIAQQGQAAAPPPLRLPSAGTPAFLLEEAVQLVAAASASGPALSGEGPAMSDARARADGAVEQPIPPAAQGQLFSPARQPMDADDASSRWPQQPGAAQQAQQPQQPQQAAAPAAAPKFKLKLAGGPAQPEAATAAAAPAAGPAAAPAASSLLALAQRVQQQTQQAHVPNASGAPVCRRVL</sequence>
<evidence type="ECO:0000313" key="9">
    <source>
        <dbReference type="EMBL" id="KAI7845363.1"/>
    </source>
</evidence>
<evidence type="ECO:0000256" key="4">
    <source>
        <dbReference type="ARBA" id="ARBA00023015"/>
    </source>
</evidence>
<feature type="region of interest" description="Disordered" evidence="7">
    <location>
        <begin position="1199"/>
        <end position="1219"/>
    </location>
</feature>
<dbReference type="Pfam" id="PF25577">
    <property type="entry name" value="TPR_TAF2_C"/>
    <property type="match status" value="1"/>
</dbReference>
<dbReference type="Proteomes" id="UP001205105">
    <property type="component" value="Unassembled WGS sequence"/>
</dbReference>
<feature type="region of interest" description="Disordered" evidence="7">
    <location>
        <begin position="127"/>
        <end position="150"/>
    </location>
</feature>
<dbReference type="Gene3D" id="1.10.390.10">
    <property type="entry name" value="Neutral Protease Domain 2"/>
    <property type="match status" value="1"/>
</dbReference>
<dbReference type="GO" id="GO:0005669">
    <property type="term" value="C:transcription factor TFIID complex"/>
    <property type="evidence" value="ECO:0007669"/>
    <property type="project" value="InterPro"/>
</dbReference>
<keyword evidence="10" id="KW-1185">Reference proteome</keyword>
<dbReference type="SUPFAM" id="SSF63737">
    <property type="entry name" value="Leukotriene A4 hydrolase N-terminal domain"/>
    <property type="match status" value="1"/>
</dbReference>
<organism evidence="9 10">
    <name type="scientific">Chlorella ohadii</name>
    <dbReference type="NCBI Taxonomy" id="2649997"/>
    <lineage>
        <taxon>Eukaryota</taxon>
        <taxon>Viridiplantae</taxon>
        <taxon>Chlorophyta</taxon>
        <taxon>core chlorophytes</taxon>
        <taxon>Trebouxiophyceae</taxon>
        <taxon>Chlorellales</taxon>
        <taxon>Chlorellaceae</taxon>
        <taxon>Chlorella clade</taxon>
        <taxon>Chlorella</taxon>
    </lineage>
</organism>
<accession>A0AAD5DZ48</accession>
<feature type="region of interest" description="Disordered" evidence="7">
    <location>
        <begin position="278"/>
        <end position="301"/>
    </location>
</feature>
<dbReference type="GO" id="GO:0003682">
    <property type="term" value="F:chromatin binding"/>
    <property type="evidence" value="ECO:0007669"/>
    <property type="project" value="TreeGrafter"/>
</dbReference>
<gene>
    <name evidence="9" type="ORF">COHA_001070</name>
</gene>
<dbReference type="SUPFAM" id="SSF55486">
    <property type="entry name" value="Metalloproteases ('zincins'), catalytic domain"/>
    <property type="match status" value="1"/>
</dbReference>
<dbReference type="EMBL" id="JADXDR010000018">
    <property type="protein sequence ID" value="KAI7845363.1"/>
    <property type="molecule type" value="Genomic_DNA"/>
</dbReference>
<evidence type="ECO:0000259" key="8">
    <source>
        <dbReference type="Pfam" id="PF25577"/>
    </source>
</evidence>
<protein>
    <recommendedName>
        <fullName evidence="3">Transcription initiation factor TFIID subunit 2</fullName>
    </recommendedName>
</protein>
<name>A0AAD5DZ48_9CHLO</name>
<evidence type="ECO:0000256" key="6">
    <source>
        <dbReference type="ARBA" id="ARBA00023242"/>
    </source>
</evidence>
<feature type="compositionally biased region" description="Low complexity" evidence="7">
    <location>
        <begin position="278"/>
        <end position="287"/>
    </location>
</feature>
<reference evidence="9" key="1">
    <citation type="submission" date="2020-11" db="EMBL/GenBank/DDBJ databases">
        <title>Chlorella ohadii genome sequencing and assembly.</title>
        <authorList>
            <person name="Murik O."/>
            <person name="Treves H."/>
            <person name="Kedem I."/>
            <person name="Shotland Y."/>
            <person name="Kaplan A."/>
        </authorList>
    </citation>
    <scope>NUCLEOTIDE SEQUENCE</scope>
    <source>
        <strain evidence="9">1</strain>
    </source>
</reference>
<comment type="caution">
    <text evidence="9">The sequence shown here is derived from an EMBL/GenBank/DDBJ whole genome shotgun (WGS) entry which is preliminary data.</text>
</comment>
<comment type="similarity">
    <text evidence="2">Belongs to the TAF2 family.</text>
</comment>
<feature type="region of interest" description="Disordered" evidence="7">
    <location>
        <begin position="711"/>
        <end position="738"/>
    </location>
</feature>
<dbReference type="PANTHER" id="PTHR15137:SF9">
    <property type="entry name" value="TRANSCRIPTION INITIATION FACTOR TFIID SUBUNIT 2"/>
    <property type="match status" value="1"/>
</dbReference>
<evidence type="ECO:0000256" key="5">
    <source>
        <dbReference type="ARBA" id="ARBA00023163"/>
    </source>
</evidence>
<feature type="compositionally biased region" description="Low complexity" evidence="7">
    <location>
        <begin position="1130"/>
        <end position="1154"/>
    </location>
</feature>
<dbReference type="InterPro" id="IPR016024">
    <property type="entry name" value="ARM-type_fold"/>
</dbReference>
<keyword evidence="6" id="KW-0539">Nucleus</keyword>